<dbReference type="PANTHER" id="PTHR10472:SF5">
    <property type="entry name" value="D-AMINOACYL-TRNA DEACYLASE 1"/>
    <property type="match status" value="1"/>
</dbReference>
<keyword evidence="2" id="KW-0378">Hydrolase</keyword>
<dbReference type="GO" id="GO:0106026">
    <property type="term" value="F:Gly-tRNA(Ala) deacylase activity"/>
    <property type="evidence" value="ECO:0007669"/>
    <property type="project" value="UniProtKB-UniRule"/>
</dbReference>
<proteinExistence type="inferred from homology"/>
<name>A0A4V6NG96_9FIRM</name>
<dbReference type="GO" id="GO:0051500">
    <property type="term" value="F:D-tyrosyl-tRNA(Tyr) deacylase activity"/>
    <property type="evidence" value="ECO:0007669"/>
    <property type="project" value="TreeGrafter"/>
</dbReference>
<comment type="catalytic activity">
    <reaction evidence="2">
        <text>glycyl-tRNA(Ala) + H2O = tRNA(Ala) + glycine + H(+)</text>
        <dbReference type="Rhea" id="RHEA:53744"/>
        <dbReference type="Rhea" id="RHEA-COMP:9657"/>
        <dbReference type="Rhea" id="RHEA-COMP:13640"/>
        <dbReference type="ChEBI" id="CHEBI:15377"/>
        <dbReference type="ChEBI" id="CHEBI:15378"/>
        <dbReference type="ChEBI" id="CHEBI:57305"/>
        <dbReference type="ChEBI" id="CHEBI:78442"/>
        <dbReference type="ChEBI" id="CHEBI:78522"/>
    </reaction>
</comment>
<dbReference type="EC" id="3.1.1.96" evidence="2"/>
<comment type="domain">
    <text evidence="2">A Gly-cisPro motif from one monomer fits into the active site of the other monomer to allow specific chiral rejection of L-amino acids.</text>
</comment>
<dbReference type="Pfam" id="PF02580">
    <property type="entry name" value="Tyr_Deacylase"/>
    <property type="match status" value="1"/>
</dbReference>
<feature type="short sequence motif" description="Gly-cisPro motif, important for rejection of L-amino acids" evidence="2">
    <location>
        <begin position="137"/>
        <end position="138"/>
    </location>
</feature>
<dbReference type="InterPro" id="IPR023509">
    <property type="entry name" value="DTD-like_sf"/>
</dbReference>
<keyword evidence="2" id="KW-0820">tRNA-binding</keyword>
<dbReference type="GO" id="GO:0005737">
    <property type="term" value="C:cytoplasm"/>
    <property type="evidence" value="ECO:0007669"/>
    <property type="project" value="UniProtKB-SubCell"/>
</dbReference>
<dbReference type="InterPro" id="IPR003732">
    <property type="entry name" value="Daa-tRNA_deacyls_DTD"/>
</dbReference>
<organism evidence="3 4">
    <name type="scientific">Anaerospora hongkongensis</name>
    <dbReference type="NCBI Taxonomy" id="244830"/>
    <lineage>
        <taxon>Bacteria</taxon>
        <taxon>Bacillati</taxon>
        <taxon>Bacillota</taxon>
        <taxon>Negativicutes</taxon>
        <taxon>Selenomonadales</taxon>
        <taxon>Sporomusaceae</taxon>
        <taxon>Anaerospora</taxon>
    </lineage>
</organism>
<gene>
    <name evidence="2" type="primary">dtd</name>
    <name evidence="3" type="ORF">EV210_11073</name>
</gene>
<dbReference type="GO" id="GO:0019478">
    <property type="term" value="P:D-amino acid catabolic process"/>
    <property type="evidence" value="ECO:0007669"/>
    <property type="project" value="UniProtKB-UniRule"/>
</dbReference>
<dbReference type="Gene3D" id="3.50.80.10">
    <property type="entry name" value="D-tyrosyl-tRNA(Tyr) deacylase"/>
    <property type="match status" value="1"/>
</dbReference>
<dbReference type="GO" id="GO:0043908">
    <property type="term" value="F:Ser(Gly)-tRNA(Ala) hydrolase activity"/>
    <property type="evidence" value="ECO:0007669"/>
    <property type="project" value="UniProtKB-UniRule"/>
</dbReference>
<sequence length="149" mass="16112">MRAVVQRTNCSSVTVDGTIIAAAGPGLTVLLGVTGTDSEEDACYLAEKIVNLRIFPDNSGKMNLSLKDSEGELLVVSQFTLYGDCRKGRRPSFDSAAKPEQAKTLYEVFIRACREAGVTVSNGQFQTTMIVALENDGPVTMLLDSKRLF</sequence>
<evidence type="ECO:0000313" key="4">
    <source>
        <dbReference type="Proteomes" id="UP000295063"/>
    </source>
</evidence>
<protein>
    <recommendedName>
        <fullName evidence="2">D-aminoacyl-tRNA deacylase</fullName>
        <shortName evidence="2">DTD</shortName>
        <ecNumber evidence="2">3.1.1.96</ecNumber>
    </recommendedName>
    <alternativeName>
        <fullName evidence="2">Gly-tRNA(Ala) deacylase</fullName>
        <ecNumber evidence="2">3.1.1.-</ecNumber>
    </alternativeName>
</protein>
<evidence type="ECO:0000256" key="2">
    <source>
        <dbReference type="HAMAP-Rule" id="MF_00518"/>
    </source>
</evidence>
<keyword evidence="2" id="KW-0694">RNA-binding</keyword>
<reference evidence="3 4" key="1">
    <citation type="submission" date="2019-03" db="EMBL/GenBank/DDBJ databases">
        <title>Genomic Encyclopedia of Type Strains, Phase IV (KMG-IV): sequencing the most valuable type-strain genomes for metagenomic binning, comparative biology and taxonomic classification.</title>
        <authorList>
            <person name="Goeker M."/>
        </authorList>
    </citation>
    <scope>NUCLEOTIDE SEQUENCE [LARGE SCALE GENOMIC DNA]</scope>
    <source>
        <strain evidence="3 4">DSM 15969</strain>
    </source>
</reference>
<keyword evidence="4" id="KW-1185">Reference proteome</keyword>
<dbReference type="Proteomes" id="UP000295063">
    <property type="component" value="Unassembled WGS sequence"/>
</dbReference>
<dbReference type="EC" id="3.1.1.-" evidence="2"/>
<dbReference type="RefSeq" id="WP_132082176.1">
    <property type="nucleotide sequence ID" value="NZ_SLUI01000010.1"/>
</dbReference>
<accession>A0A4V6NG96</accession>
<dbReference type="NCBIfam" id="TIGR00256">
    <property type="entry name" value="D-aminoacyl-tRNA deacylase"/>
    <property type="match status" value="1"/>
</dbReference>
<comment type="function">
    <text evidence="2">An aminoacyl-tRNA editing enzyme that deacylates mischarged D-aminoacyl-tRNAs. Also deacylates mischarged glycyl-tRNA(Ala), protecting cells against glycine mischarging by AlaRS. Acts via tRNA-based rather than protein-based catalysis; rejects L-amino acids rather than detecting D-amino acids in the active site. By recycling D-aminoacyl-tRNA to D-amino acids and free tRNA molecules, this enzyme counteracts the toxicity associated with the formation of D-aminoacyl-tRNA entities in vivo and helps enforce protein L-homochirality.</text>
</comment>
<evidence type="ECO:0000256" key="1">
    <source>
        <dbReference type="ARBA" id="ARBA00009673"/>
    </source>
</evidence>
<dbReference type="AlphaFoldDB" id="A0A4V6NG96"/>
<comment type="catalytic activity">
    <reaction evidence="2">
        <text>a D-aminoacyl-tRNA + H2O = a tRNA + a D-alpha-amino acid + H(+)</text>
        <dbReference type="Rhea" id="RHEA:13953"/>
        <dbReference type="Rhea" id="RHEA-COMP:10123"/>
        <dbReference type="Rhea" id="RHEA-COMP:10124"/>
        <dbReference type="ChEBI" id="CHEBI:15377"/>
        <dbReference type="ChEBI" id="CHEBI:15378"/>
        <dbReference type="ChEBI" id="CHEBI:59871"/>
        <dbReference type="ChEBI" id="CHEBI:78442"/>
        <dbReference type="ChEBI" id="CHEBI:79333"/>
        <dbReference type="EC" id="3.1.1.96"/>
    </reaction>
</comment>
<comment type="subunit">
    <text evidence="2">Homodimer.</text>
</comment>
<evidence type="ECO:0000313" key="3">
    <source>
        <dbReference type="EMBL" id="TCL35830.1"/>
    </source>
</evidence>
<dbReference type="CDD" id="cd00563">
    <property type="entry name" value="Dtyr_deacylase"/>
    <property type="match status" value="1"/>
</dbReference>
<comment type="subcellular location">
    <subcellularLocation>
        <location evidence="2">Cytoplasm</location>
    </subcellularLocation>
</comment>
<dbReference type="OrthoDB" id="9801395at2"/>
<dbReference type="EMBL" id="SLUI01000010">
    <property type="protein sequence ID" value="TCL35830.1"/>
    <property type="molecule type" value="Genomic_DNA"/>
</dbReference>
<dbReference type="SUPFAM" id="SSF69500">
    <property type="entry name" value="DTD-like"/>
    <property type="match status" value="1"/>
</dbReference>
<comment type="caution">
    <text evidence="3">The sequence shown here is derived from an EMBL/GenBank/DDBJ whole genome shotgun (WGS) entry which is preliminary data.</text>
</comment>
<dbReference type="PANTHER" id="PTHR10472">
    <property type="entry name" value="D-TYROSYL-TRNA TYR DEACYLASE"/>
    <property type="match status" value="1"/>
</dbReference>
<keyword evidence="2" id="KW-0963">Cytoplasm</keyword>
<dbReference type="FunFam" id="3.50.80.10:FF:000001">
    <property type="entry name" value="D-aminoacyl-tRNA deacylase"/>
    <property type="match status" value="1"/>
</dbReference>
<dbReference type="HAMAP" id="MF_00518">
    <property type="entry name" value="Deacylase_Dtd"/>
    <property type="match status" value="1"/>
</dbReference>
<dbReference type="GO" id="GO:0000049">
    <property type="term" value="F:tRNA binding"/>
    <property type="evidence" value="ECO:0007669"/>
    <property type="project" value="UniProtKB-UniRule"/>
</dbReference>
<comment type="similarity">
    <text evidence="1 2">Belongs to the DTD family.</text>
</comment>